<keyword evidence="6" id="KW-0326">Glycosidase</keyword>
<evidence type="ECO:0000256" key="2">
    <source>
        <dbReference type="ARBA" id="ARBA00009209"/>
    </source>
</evidence>
<comment type="caution">
    <text evidence="8">The sequence shown here is derived from an EMBL/GenBank/DDBJ whole genome shotgun (WGS) entry which is preliminary data.</text>
</comment>
<gene>
    <name evidence="8" type="ORF">KPL78_20165</name>
</gene>
<keyword evidence="5" id="KW-0136">Cellulose degradation</keyword>
<keyword evidence="9" id="KW-1185">Reference proteome</keyword>
<evidence type="ECO:0000313" key="8">
    <source>
        <dbReference type="EMBL" id="MBW6400186.1"/>
    </source>
</evidence>
<name>A0ABS7AD02_9PROT</name>
<proteinExistence type="inferred from homology"/>
<evidence type="ECO:0000256" key="6">
    <source>
        <dbReference type="ARBA" id="ARBA00023295"/>
    </source>
</evidence>
<keyword evidence="7" id="KW-0624">Polysaccharide degradation</keyword>
<dbReference type="Gene3D" id="1.50.10.10">
    <property type="match status" value="1"/>
</dbReference>
<dbReference type="PRINTS" id="PR00735">
    <property type="entry name" value="GLHYDRLASE8"/>
</dbReference>
<evidence type="ECO:0000256" key="3">
    <source>
        <dbReference type="ARBA" id="ARBA00012601"/>
    </source>
</evidence>
<comment type="similarity">
    <text evidence="2">Belongs to the glycosyl hydrolase 8 (cellulase D) family.</text>
</comment>
<sequence>MARAQSPNDWITFRNRFVTDSGRVIDSGNQAVSHSEGQGWGLMFAAAHDDRDSFDLIRKWTRETLKRPQDNLHAWRYRPTATPHVDDPNNATDGDLYILWGLLMAAERWQHAPYRIEALTIAHDLMRVARRTVAGLAVLLPGVQGFDSPAGTVLNPSYIVLPAFAVLHRLLPQAGWSRIATDGLTLLRRARFGAWGLSPDWVRQPHRANLPLDLPERWPPRFSYDAVRVPLMLAWANHTTHPALIGAHHFWSDSRWTVPPAWVDLVTGSTAEYPAPPGMRAIAAFAAARIAGATEVQGLPSVNDSQDYYSASLTLLVRLACGMSGLRIG</sequence>
<dbReference type="Proteomes" id="UP001196565">
    <property type="component" value="Unassembled WGS sequence"/>
</dbReference>
<dbReference type="SUPFAM" id="SSF48208">
    <property type="entry name" value="Six-hairpin glycosidases"/>
    <property type="match status" value="1"/>
</dbReference>
<evidence type="ECO:0000313" key="9">
    <source>
        <dbReference type="Proteomes" id="UP001196565"/>
    </source>
</evidence>
<evidence type="ECO:0000256" key="7">
    <source>
        <dbReference type="ARBA" id="ARBA00023326"/>
    </source>
</evidence>
<dbReference type="InterPro" id="IPR002037">
    <property type="entry name" value="Glyco_hydro_8"/>
</dbReference>
<dbReference type="EMBL" id="JAHYBZ010000007">
    <property type="protein sequence ID" value="MBW6400186.1"/>
    <property type="molecule type" value="Genomic_DNA"/>
</dbReference>
<keyword evidence="7" id="KW-0119">Carbohydrate metabolism</keyword>
<accession>A0ABS7AD02</accession>
<dbReference type="GO" id="GO:0016787">
    <property type="term" value="F:hydrolase activity"/>
    <property type="evidence" value="ECO:0007669"/>
    <property type="project" value="UniProtKB-KW"/>
</dbReference>
<keyword evidence="4 8" id="KW-0378">Hydrolase</keyword>
<reference evidence="8 9" key="1">
    <citation type="submission" date="2021-07" db="EMBL/GenBank/DDBJ databases">
        <authorList>
            <person name="So Y."/>
        </authorList>
    </citation>
    <scope>NUCLEOTIDE SEQUENCE [LARGE SCALE GENOMIC DNA]</scope>
    <source>
        <strain evidence="8 9">HJA6</strain>
    </source>
</reference>
<organism evidence="8 9">
    <name type="scientific">Roseomonas alba</name>
    <dbReference type="NCBI Taxonomy" id="2846776"/>
    <lineage>
        <taxon>Bacteria</taxon>
        <taxon>Pseudomonadati</taxon>
        <taxon>Pseudomonadota</taxon>
        <taxon>Alphaproteobacteria</taxon>
        <taxon>Acetobacterales</taxon>
        <taxon>Roseomonadaceae</taxon>
        <taxon>Roseomonas</taxon>
    </lineage>
</organism>
<dbReference type="EC" id="3.2.1.4" evidence="3"/>
<evidence type="ECO:0000256" key="1">
    <source>
        <dbReference type="ARBA" id="ARBA00000966"/>
    </source>
</evidence>
<comment type="catalytic activity">
    <reaction evidence="1">
        <text>Endohydrolysis of (1-&gt;4)-beta-D-glucosidic linkages in cellulose, lichenin and cereal beta-D-glucans.</text>
        <dbReference type="EC" id="3.2.1.4"/>
    </reaction>
</comment>
<evidence type="ECO:0000256" key="4">
    <source>
        <dbReference type="ARBA" id="ARBA00022801"/>
    </source>
</evidence>
<protein>
    <recommendedName>
        <fullName evidence="3">cellulase</fullName>
        <ecNumber evidence="3">3.2.1.4</ecNumber>
    </recommendedName>
</protein>
<dbReference type="Pfam" id="PF01270">
    <property type="entry name" value="Glyco_hydro_8"/>
    <property type="match status" value="1"/>
</dbReference>
<dbReference type="InterPro" id="IPR012341">
    <property type="entry name" value="6hp_glycosidase-like_sf"/>
</dbReference>
<evidence type="ECO:0000256" key="5">
    <source>
        <dbReference type="ARBA" id="ARBA00023001"/>
    </source>
</evidence>
<dbReference type="InterPro" id="IPR008928">
    <property type="entry name" value="6-hairpin_glycosidase_sf"/>
</dbReference>